<sequence length="48" mass="5408">MICRWYPSNIPSRRSTYLHSSLDLAHDIQNILGCAQGGITCRRDSTSL</sequence>
<protein>
    <submittedName>
        <fullName evidence="1">Uncharacterized protein</fullName>
    </submittedName>
</protein>
<name>A0A2C9USR5_MANES</name>
<dbReference type="EMBL" id="CM004399">
    <property type="protein sequence ID" value="OAY33841.1"/>
    <property type="molecule type" value="Genomic_DNA"/>
</dbReference>
<evidence type="ECO:0000313" key="1">
    <source>
        <dbReference type="EMBL" id="OAY33841.1"/>
    </source>
</evidence>
<accession>A0A2C9USR5</accession>
<dbReference type="AlphaFoldDB" id="A0A2C9USR5"/>
<organism evidence="1">
    <name type="scientific">Manihot esculenta</name>
    <name type="common">Cassava</name>
    <name type="synonym">Jatropha manihot</name>
    <dbReference type="NCBI Taxonomy" id="3983"/>
    <lineage>
        <taxon>Eukaryota</taxon>
        <taxon>Viridiplantae</taxon>
        <taxon>Streptophyta</taxon>
        <taxon>Embryophyta</taxon>
        <taxon>Tracheophyta</taxon>
        <taxon>Spermatophyta</taxon>
        <taxon>Magnoliopsida</taxon>
        <taxon>eudicotyledons</taxon>
        <taxon>Gunneridae</taxon>
        <taxon>Pentapetalae</taxon>
        <taxon>rosids</taxon>
        <taxon>fabids</taxon>
        <taxon>Malpighiales</taxon>
        <taxon>Euphorbiaceae</taxon>
        <taxon>Crotonoideae</taxon>
        <taxon>Manihoteae</taxon>
        <taxon>Manihot</taxon>
    </lineage>
</organism>
<proteinExistence type="predicted"/>
<reference evidence="1" key="1">
    <citation type="submission" date="2016-02" db="EMBL/GenBank/DDBJ databases">
        <title>WGS assembly of Manihot esculenta.</title>
        <authorList>
            <person name="Bredeson J.V."/>
            <person name="Prochnik S.E."/>
            <person name="Lyons J.B."/>
            <person name="Schmutz J."/>
            <person name="Grimwood J."/>
            <person name="Vrebalov J."/>
            <person name="Bart R.S."/>
            <person name="Amuge T."/>
            <person name="Ferguson M.E."/>
            <person name="Green R."/>
            <person name="Putnam N."/>
            <person name="Stites J."/>
            <person name="Rounsley S."/>
            <person name="Rokhsar D.S."/>
        </authorList>
    </citation>
    <scope>NUCLEOTIDE SEQUENCE [LARGE SCALE GENOMIC DNA]</scope>
    <source>
        <tissue evidence="1">Leaf</tissue>
    </source>
</reference>
<gene>
    <name evidence="1" type="ORF">MANES_13G129400</name>
</gene>